<feature type="transmembrane region" description="Helical" evidence="8">
    <location>
        <begin position="92"/>
        <end position="110"/>
    </location>
</feature>
<evidence type="ECO:0000256" key="2">
    <source>
        <dbReference type="ARBA" id="ARBA00009773"/>
    </source>
</evidence>
<organism evidence="9 10">
    <name type="scientific">Alkaliphilus metalliredigens (strain QYMF)</name>
    <dbReference type="NCBI Taxonomy" id="293826"/>
    <lineage>
        <taxon>Bacteria</taxon>
        <taxon>Bacillati</taxon>
        <taxon>Bacillota</taxon>
        <taxon>Clostridia</taxon>
        <taxon>Peptostreptococcales</taxon>
        <taxon>Natronincolaceae</taxon>
        <taxon>Alkaliphilus</taxon>
    </lineage>
</organism>
<comment type="subcellular location">
    <subcellularLocation>
        <location evidence="1">Cell membrane</location>
        <topology evidence="1">Multi-pass membrane protein</topology>
    </subcellularLocation>
</comment>
<reference evidence="10" key="1">
    <citation type="journal article" date="2016" name="Genome Announc.">
        <title>Complete genome sequence of Alkaliphilus metalliredigens strain QYMF, an alkaliphilic and metal-reducing bacterium isolated from borax-contaminated leachate ponds.</title>
        <authorList>
            <person name="Hwang C."/>
            <person name="Copeland A."/>
            <person name="Lucas S."/>
            <person name="Lapidus A."/>
            <person name="Barry K."/>
            <person name="Detter J.C."/>
            <person name="Glavina Del Rio T."/>
            <person name="Hammon N."/>
            <person name="Israni S."/>
            <person name="Dalin E."/>
            <person name="Tice H."/>
            <person name="Pitluck S."/>
            <person name="Chertkov O."/>
            <person name="Brettin T."/>
            <person name="Bruce D."/>
            <person name="Han C."/>
            <person name="Schmutz J."/>
            <person name="Larimer F."/>
            <person name="Land M.L."/>
            <person name="Hauser L."/>
            <person name="Kyrpides N."/>
            <person name="Mikhailova N."/>
            <person name="Ye Q."/>
            <person name="Zhou J."/>
            <person name="Richardson P."/>
            <person name="Fields M.W."/>
        </authorList>
    </citation>
    <scope>NUCLEOTIDE SEQUENCE [LARGE SCALE GENOMIC DNA]</scope>
    <source>
        <strain evidence="10">QYMF</strain>
    </source>
</reference>
<keyword evidence="5 8" id="KW-0812">Transmembrane</keyword>
<feature type="transmembrane region" description="Helical" evidence="8">
    <location>
        <begin position="311"/>
        <end position="330"/>
    </location>
</feature>
<gene>
    <name evidence="9" type="ordered locus">Amet_2457</name>
</gene>
<dbReference type="InterPro" id="IPR002549">
    <property type="entry name" value="AI-2E-like"/>
</dbReference>
<keyword evidence="7 8" id="KW-0472">Membrane</keyword>
<feature type="transmembrane region" description="Helical" evidence="8">
    <location>
        <begin position="25"/>
        <end position="46"/>
    </location>
</feature>
<evidence type="ECO:0000313" key="10">
    <source>
        <dbReference type="Proteomes" id="UP000001572"/>
    </source>
</evidence>
<dbReference type="AlphaFoldDB" id="A6TQZ3"/>
<evidence type="ECO:0000256" key="3">
    <source>
        <dbReference type="ARBA" id="ARBA00022448"/>
    </source>
</evidence>
<evidence type="ECO:0000256" key="8">
    <source>
        <dbReference type="SAM" id="Phobius"/>
    </source>
</evidence>
<feature type="transmembrane region" description="Helical" evidence="8">
    <location>
        <begin position="368"/>
        <end position="393"/>
    </location>
</feature>
<evidence type="ECO:0000256" key="7">
    <source>
        <dbReference type="ARBA" id="ARBA00023136"/>
    </source>
</evidence>
<evidence type="ECO:0000256" key="6">
    <source>
        <dbReference type="ARBA" id="ARBA00022989"/>
    </source>
</evidence>
<evidence type="ECO:0000256" key="5">
    <source>
        <dbReference type="ARBA" id="ARBA00022692"/>
    </source>
</evidence>
<dbReference type="eggNOG" id="COG0628">
    <property type="taxonomic scope" value="Bacteria"/>
</dbReference>
<dbReference type="PANTHER" id="PTHR21716">
    <property type="entry name" value="TRANSMEMBRANE PROTEIN"/>
    <property type="match status" value="1"/>
</dbReference>
<proteinExistence type="inferred from homology"/>
<evidence type="ECO:0000256" key="4">
    <source>
        <dbReference type="ARBA" id="ARBA00022475"/>
    </source>
</evidence>
<dbReference type="STRING" id="293826.Amet_2457"/>
<dbReference type="OrthoDB" id="9793390at2"/>
<keyword evidence="10" id="KW-1185">Reference proteome</keyword>
<feature type="transmembrane region" description="Helical" evidence="8">
    <location>
        <begin position="277"/>
        <end position="305"/>
    </location>
</feature>
<accession>A6TQZ3</accession>
<dbReference type="Proteomes" id="UP000001572">
    <property type="component" value="Chromosome"/>
</dbReference>
<feature type="transmembrane region" description="Helical" evidence="8">
    <location>
        <begin position="337"/>
        <end position="356"/>
    </location>
</feature>
<dbReference type="KEGG" id="amt:Amet_2457"/>
<dbReference type="Pfam" id="PF01594">
    <property type="entry name" value="AI-2E_transport"/>
    <property type="match status" value="1"/>
</dbReference>
<dbReference type="GO" id="GO:0055085">
    <property type="term" value="P:transmembrane transport"/>
    <property type="evidence" value="ECO:0007669"/>
    <property type="project" value="TreeGrafter"/>
</dbReference>
<feature type="transmembrane region" description="Helical" evidence="8">
    <location>
        <begin position="122"/>
        <end position="143"/>
    </location>
</feature>
<keyword evidence="4" id="KW-1003">Cell membrane</keyword>
<dbReference type="EMBL" id="CP000724">
    <property type="protein sequence ID" value="ABR48611.1"/>
    <property type="molecule type" value="Genomic_DNA"/>
</dbReference>
<keyword evidence="6 8" id="KW-1133">Transmembrane helix</keyword>
<name>A6TQZ3_ALKMQ</name>
<evidence type="ECO:0008006" key="11">
    <source>
        <dbReference type="Google" id="ProtNLM"/>
    </source>
</evidence>
<evidence type="ECO:0000313" key="9">
    <source>
        <dbReference type="EMBL" id="ABR48611.1"/>
    </source>
</evidence>
<feature type="transmembrane region" description="Helical" evidence="8">
    <location>
        <begin position="218"/>
        <end position="236"/>
    </location>
</feature>
<feature type="transmembrane region" description="Helical" evidence="8">
    <location>
        <begin position="66"/>
        <end position="86"/>
    </location>
</feature>
<dbReference type="PANTHER" id="PTHR21716:SF53">
    <property type="entry name" value="PERMEASE PERM-RELATED"/>
    <property type="match status" value="1"/>
</dbReference>
<dbReference type="GO" id="GO:0005886">
    <property type="term" value="C:plasma membrane"/>
    <property type="evidence" value="ECO:0007669"/>
    <property type="project" value="UniProtKB-SubCell"/>
</dbReference>
<dbReference type="RefSeq" id="WP_012063586.1">
    <property type="nucleotide sequence ID" value="NC_009633.1"/>
</dbReference>
<keyword evidence="3" id="KW-0813">Transport</keyword>
<sequence length="411" mass="45827">MGENAIEVISTGFRSIAQGGEFTRLISFLTQFIVFALLIFLLYYLIHIGNHYVDDRQKVNVGRKQLFFLVLGLFLFTLLLLLFQIRVLLMEILSPFIIAIVIAYILNPLIHYLQVKGIDRMWGVLLVYLFISCMILILSLTLVPRITEEVRNLMAFLPQYSNDSYEHLHNLYLRYNQNLESLPTEFESVKELLRLNIDRIQEIVFGIASSFTSTLLGLFSRLVNLVLIPILVFYFLKDAKGFKKAIILLIPRYLRKNVMHIAKDVDSVLGGFIRGQLIVAGFVGILTMISLLVLRVEFAVLVGLIAGIANIVPYFGPVVGIVPGVLFALLDGPIKAIWVVVVFTVIQQIESAILAPKIVGKSVGLHPVLVILALLVGGRFLGIVGLLIAVPVAGTIKVLGKHLISHVTKIS</sequence>
<comment type="similarity">
    <text evidence="2">Belongs to the autoinducer-2 exporter (AI-2E) (TC 2.A.86) family.</text>
</comment>
<evidence type="ECO:0000256" key="1">
    <source>
        <dbReference type="ARBA" id="ARBA00004651"/>
    </source>
</evidence>
<protein>
    <recommendedName>
        <fullName evidence="11">Sporulation integral membrane protein YtvI</fullName>
    </recommendedName>
</protein>
<dbReference type="HOGENOM" id="CLU_031275_8_1_9"/>